<comment type="caution">
    <text evidence="3">The sequence shown here is derived from an EMBL/GenBank/DDBJ whole genome shotgun (WGS) entry which is preliminary data.</text>
</comment>
<reference evidence="3 4" key="2">
    <citation type="submission" date="2016-08" db="EMBL/GenBank/DDBJ databases">
        <title>Pervasive Adenine N6-methylation of Active Genes in Fungi.</title>
        <authorList>
            <consortium name="DOE Joint Genome Institute"/>
            <person name="Mondo S.J."/>
            <person name="Dannebaum R.O."/>
            <person name="Kuo R.C."/>
            <person name="Labutti K."/>
            <person name="Haridas S."/>
            <person name="Kuo A."/>
            <person name="Salamov A."/>
            <person name="Ahrendt S.R."/>
            <person name="Lipzen A."/>
            <person name="Sullivan W."/>
            <person name="Andreopoulos W.B."/>
            <person name="Clum A."/>
            <person name="Lindquist E."/>
            <person name="Daum C."/>
            <person name="Ramamoorthy G.K."/>
            <person name="Gryganskyi A."/>
            <person name="Culley D."/>
            <person name="Magnuson J.K."/>
            <person name="James T.Y."/>
            <person name="O'Malley M.A."/>
            <person name="Stajich J.E."/>
            <person name="Spatafora J.W."/>
            <person name="Visel A."/>
            <person name="Grigoriev I.V."/>
        </authorList>
    </citation>
    <scope>NUCLEOTIDE SEQUENCE [LARGE SCALE GENOMIC DNA]</scope>
    <source>
        <strain evidence="4">finn</strain>
    </source>
</reference>
<gene>
    <name evidence="3" type="ORF">BCR36DRAFT_108007</name>
</gene>
<protein>
    <submittedName>
        <fullName evidence="3">Uncharacterized protein</fullName>
    </submittedName>
</protein>
<dbReference type="STRING" id="1754191.A0A1Y1V4H3"/>
<dbReference type="OrthoDB" id="2285710at2759"/>
<dbReference type="EMBL" id="MCFH01000038">
    <property type="protein sequence ID" value="ORX45748.1"/>
    <property type="molecule type" value="Genomic_DNA"/>
</dbReference>
<accession>A0A1Y1V4H3</accession>
<keyword evidence="2" id="KW-1133">Transmembrane helix</keyword>
<evidence type="ECO:0000313" key="3">
    <source>
        <dbReference type="EMBL" id="ORX45748.1"/>
    </source>
</evidence>
<reference evidence="3 4" key="1">
    <citation type="submission" date="2016-08" db="EMBL/GenBank/DDBJ databases">
        <title>Genomes of anaerobic fungi encode conserved fungal cellulosomes for biomass hydrolysis.</title>
        <authorList>
            <consortium name="DOE Joint Genome Institute"/>
            <person name="Haitjema C.H."/>
            <person name="Gilmore S.P."/>
            <person name="Henske J.K."/>
            <person name="Solomon K.V."/>
            <person name="De Groot R."/>
            <person name="Kuo A."/>
            <person name="Mondo S.J."/>
            <person name="Salamov A.A."/>
            <person name="Labutti K."/>
            <person name="Zhao Z."/>
            <person name="Chiniquy J."/>
            <person name="Barry K."/>
            <person name="Brewer H.M."/>
            <person name="Purvine S.O."/>
            <person name="Wright A.T."/>
            <person name="Boxma B."/>
            <person name="Van Alen T."/>
            <person name="Hackstein J.H."/>
            <person name="Baker S.E."/>
            <person name="Grigoriev I.V."/>
            <person name="O'Malley M.A."/>
        </authorList>
    </citation>
    <scope>NUCLEOTIDE SEQUENCE [LARGE SCALE GENOMIC DNA]</scope>
    <source>
        <strain evidence="4">finn</strain>
    </source>
</reference>
<keyword evidence="4" id="KW-1185">Reference proteome</keyword>
<feature type="transmembrane region" description="Helical" evidence="2">
    <location>
        <begin position="12"/>
        <end position="33"/>
    </location>
</feature>
<evidence type="ECO:0000256" key="1">
    <source>
        <dbReference type="SAM" id="MobiDB-lite"/>
    </source>
</evidence>
<dbReference type="Proteomes" id="UP000193719">
    <property type="component" value="Unassembled WGS sequence"/>
</dbReference>
<proteinExistence type="predicted"/>
<organism evidence="3 4">
    <name type="scientific">Piromyces finnis</name>
    <dbReference type="NCBI Taxonomy" id="1754191"/>
    <lineage>
        <taxon>Eukaryota</taxon>
        <taxon>Fungi</taxon>
        <taxon>Fungi incertae sedis</taxon>
        <taxon>Chytridiomycota</taxon>
        <taxon>Chytridiomycota incertae sedis</taxon>
        <taxon>Neocallimastigomycetes</taxon>
        <taxon>Neocallimastigales</taxon>
        <taxon>Neocallimastigaceae</taxon>
        <taxon>Piromyces</taxon>
    </lineage>
</organism>
<keyword evidence="2" id="KW-0812">Transmembrane</keyword>
<evidence type="ECO:0000313" key="4">
    <source>
        <dbReference type="Proteomes" id="UP000193719"/>
    </source>
</evidence>
<keyword evidence="2" id="KW-0472">Membrane</keyword>
<feature type="compositionally biased region" description="Low complexity" evidence="1">
    <location>
        <begin position="67"/>
        <end position="79"/>
    </location>
</feature>
<evidence type="ECO:0000256" key="2">
    <source>
        <dbReference type="SAM" id="Phobius"/>
    </source>
</evidence>
<feature type="region of interest" description="Disordered" evidence="1">
    <location>
        <begin position="67"/>
        <end position="86"/>
    </location>
</feature>
<name>A0A1Y1V4H3_9FUNG</name>
<dbReference type="AlphaFoldDB" id="A0A1Y1V4H3"/>
<sequence length="113" mass="12689">MRKTGKKQELSFILFIPLIIILILIIVLLVILIKRKSNASEASINNQNIPQWQRNILNRAAAANNANNINADDNNNNNNPVENLRGEARLRHAEEIRQRALARAAAARGGIKY</sequence>